<organism evidence="2 3">
    <name type="scientific">Senna tora</name>
    <dbReference type="NCBI Taxonomy" id="362788"/>
    <lineage>
        <taxon>Eukaryota</taxon>
        <taxon>Viridiplantae</taxon>
        <taxon>Streptophyta</taxon>
        <taxon>Embryophyta</taxon>
        <taxon>Tracheophyta</taxon>
        <taxon>Spermatophyta</taxon>
        <taxon>Magnoliopsida</taxon>
        <taxon>eudicotyledons</taxon>
        <taxon>Gunneridae</taxon>
        <taxon>Pentapetalae</taxon>
        <taxon>rosids</taxon>
        <taxon>fabids</taxon>
        <taxon>Fabales</taxon>
        <taxon>Fabaceae</taxon>
        <taxon>Caesalpinioideae</taxon>
        <taxon>Cassia clade</taxon>
        <taxon>Senna</taxon>
    </lineage>
</organism>
<evidence type="ECO:0000313" key="3">
    <source>
        <dbReference type="Proteomes" id="UP000634136"/>
    </source>
</evidence>
<protein>
    <submittedName>
        <fullName evidence="2">Uncharacterized protein</fullName>
    </submittedName>
</protein>
<comment type="caution">
    <text evidence="2">The sequence shown here is derived from an EMBL/GenBank/DDBJ whole genome shotgun (WGS) entry which is preliminary data.</text>
</comment>
<evidence type="ECO:0000256" key="1">
    <source>
        <dbReference type="SAM" id="MobiDB-lite"/>
    </source>
</evidence>
<evidence type="ECO:0000313" key="2">
    <source>
        <dbReference type="EMBL" id="KAF7833102.1"/>
    </source>
</evidence>
<sequence>MGGRRGERKLGIPIPVPSTREGDEIEREERLTNLYEIANSCARSSGSGAGSMGWNLDGDGWLSAVHSGIVRVERDRWSQERFGEEEFKVLRYETRFGVLEEFKVGVEGGDAEGMRLR</sequence>
<dbReference type="AlphaFoldDB" id="A0A835C9W3"/>
<accession>A0A835C9W3</accession>
<feature type="compositionally biased region" description="Basic and acidic residues" evidence="1">
    <location>
        <begin position="1"/>
        <end position="10"/>
    </location>
</feature>
<dbReference type="EMBL" id="JAAIUW010000005">
    <property type="protein sequence ID" value="KAF7833102.1"/>
    <property type="molecule type" value="Genomic_DNA"/>
</dbReference>
<proteinExistence type="predicted"/>
<reference evidence="2" key="1">
    <citation type="submission" date="2020-09" db="EMBL/GenBank/DDBJ databases">
        <title>Genome-Enabled Discovery of Anthraquinone Biosynthesis in Senna tora.</title>
        <authorList>
            <person name="Kang S.-H."/>
            <person name="Pandey R.P."/>
            <person name="Lee C.-M."/>
            <person name="Sim J.-S."/>
            <person name="Jeong J.-T."/>
            <person name="Choi B.-S."/>
            <person name="Jung M."/>
            <person name="Ginzburg D."/>
            <person name="Zhao K."/>
            <person name="Won S.Y."/>
            <person name="Oh T.-J."/>
            <person name="Yu Y."/>
            <person name="Kim N.-H."/>
            <person name="Lee O.R."/>
            <person name="Lee T.-H."/>
            <person name="Bashyal P."/>
            <person name="Kim T.-S."/>
            <person name="Lee W.-H."/>
            <person name="Kawkins C."/>
            <person name="Kim C.-K."/>
            <person name="Kim J.S."/>
            <person name="Ahn B.O."/>
            <person name="Rhee S.Y."/>
            <person name="Sohng J.K."/>
        </authorList>
    </citation>
    <scope>NUCLEOTIDE SEQUENCE</scope>
    <source>
        <tissue evidence="2">Leaf</tissue>
    </source>
</reference>
<feature type="region of interest" description="Disordered" evidence="1">
    <location>
        <begin position="1"/>
        <end position="25"/>
    </location>
</feature>
<keyword evidence="3" id="KW-1185">Reference proteome</keyword>
<gene>
    <name evidence="2" type="ORF">G2W53_015435</name>
</gene>
<name>A0A835C9W3_9FABA</name>
<dbReference type="Proteomes" id="UP000634136">
    <property type="component" value="Unassembled WGS sequence"/>
</dbReference>